<organism evidence="1 2">
    <name type="scientific">Coniosporium uncinatum</name>
    <dbReference type="NCBI Taxonomy" id="93489"/>
    <lineage>
        <taxon>Eukaryota</taxon>
        <taxon>Fungi</taxon>
        <taxon>Dikarya</taxon>
        <taxon>Ascomycota</taxon>
        <taxon>Pezizomycotina</taxon>
        <taxon>Dothideomycetes</taxon>
        <taxon>Dothideomycetes incertae sedis</taxon>
        <taxon>Coniosporium</taxon>
    </lineage>
</organism>
<feature type="non-terminal residue" evidence="1">
    <location>
        <position position="1"/>
    </location>
</feature>
<accession>A0ACC3DJ57</accession>
<name>A0ACC3DJ57_9PEZI</name>
<evidence type="ECO:0000313" key="1">
    <source>
        <dbReference type="EMBL" id="KAK3076743.1"/>
    </source>
</evidence>
<evidence type="ECO:0000313" key="2">
    <source>
        <dbReference type="Proteomes" id="UP001186974"/>
    </source>
</evidence>
<keyword evidence="2" id="KW-1185">Reference proteome</keyword>
<dbReference type="EMBL" id="JAWDJW010003610">
    <property type="protein sequence ID" value="KAK3076743.1"/>
    <property type="molecule type" value="Genomic_DNA"/>
</dbReference>
<comment type="caution">
    <text evidence="1">The sequence shown here is derived from an EMBL/GenBank/DDBJ whole genome shotgun (WGS) entry which is preliminary data.</text>
</comment>
<protein>
    <submittedName>
        <fullName evidence="1">Uncharacterized protein</fullName>
    </submittedName>
</protein>
<dbReference type="Proteomes" id="UP001186974">
    <property type="component" value="Unassembled WGS sequence"/>
</dbReference>
<reference evidence="1" key="1">
    <citation type="submission" date="2024-09" db="EMBL/GenBank/DDBJ databases">
        <title>Black Yeasts Isolated from many extreme environments.</title>
        <authorList>
            <person name="Coleine C."/>
            <person name="Stajich J.E."/>
            <person name="Selbmann L."/>
        </authorList>
    </citation>
    <scope>NUCLEOTIDE SEQUENCE</scope>
    <source>
        <strain evidence="1">CCFEE 5737</strain>
    </source>
</reference>
<gene>
    <name evidence="1" type="ORF">LTS18_012191</name>
</gene>
<proteinExistence type="predicted"/>
<sequence length="328" mass="36974">HIYDFIITLHHHCNGDWKKIQQETSVSEHDLKHFLEYAAQFMGNMGNYKSFGDSKFVPRIGAEALKTIGSASGKTRALYEKIKDAIFAGDDVAKLHLGYPDGGHVSTYYPDSPSITKEEISIISDFLESKKLLPENTRLRKTNEGFEVLIASATKAPHMEDRDVKEEELELDGKLKGKKVKLVYGDYDLEMGKIARNLEKAQKYAANETESSMHEEYAKAFRTGSQEAYKQSQRYWIRDKGPMVETDIGFVETYRDPHGIRGEWEGFVAMVNKERTRAFGKLVDAAPSLIPKLPWGAEFEKDKFLAPDFTSLEVLTFAGGGIPAGMMI</sequence>